<proteinExistence type="predicted"/>
<dbReference type="Gene3D" id="2.130.10.130">
    <property type="entry name" value="Integrin alpha, N-terminal"/>
    <property type="match status" value="4"/>
</dbReference>
<dbReference type="InterPro" id="IPR013517">
    <property type="entry name" value="FG-GAP"/>
</dbReference>
<dbReference type="InterPro" id="IPR011519">
    <property type="entry name" value="UnbV_ASPIC"/>
</dbReference>
<reference evidence="3 4" key="1">
    <citation type="submission" date="2018-01" db="EMBL/GenBank/DDBJ databases">
        <title>Complete genome sequence of Flavivirga eckloniae ECD14 isolated from seaweed Ecklonia cava.</title>
        <authorList>
            <person name="Lee J.H."/>
            <person name="Baik K.S."/>
            <person name="Seong C.N."/>
        </authorList>
    </citation>
    <scope>NUCLEOTIDE SEQUENCE [LARGE SCALE GENOMIC DNA]</scope>
    <source>
        <strain evidence="3 4">ECD14</strain>
    </source>
</reference>
<protein>
    <recommendedName>
        <fullName evidence="2">ASPIC/UnbV domain-containing protein</fullName>
    </recommendedName>
</protein>
<keyword evidence="1" id="KW-0732">Signal</keyword>
<dbReference type="InterPro" id="IPR028994">
    <property type="entry name" value="Integrin_alpha_N"/>
</dbReference>
<organism evidence="3 4">
    <name type="scientific">Flavivirga eckloniae</name>
    <dbReference type="NCBI Taxonomy" id="1803846"/>
    <lineage>
        <taxon>Bacteria</taxon>
        <taxon>Pseudomonadati</taxon>
        <taxon>Bacteroidota</taxon>
        <taxon>Flavobacteriia</taxon>
        <taxon>Flavobacteriales</taxon>
        <taxon>Flavobacteriaceae</taxon>
        <taxon>Flavivirga</taxon>
    </lineage>
</organism>
<dbReference type="PANTHER" id="PTHR16026">
    <property type="entry name" value="CARTILAGE ACIDIC PROTEIN 1"/>
    <property type="match status" value="1"/>
</dbReference>
<dbReference type="AlphaFoldDB" id="A0A2K9PPG3"/>
<dbReference type="OrthoDB" id="9816120at2"/>
<dbReference type="Proteomes" id="UP000235826">
    <property type="component" value="Chromosome"/>
</dbReference>
<dbReference type="Pfam" id="PF13517">
    <property type="entry name" value="FG-GAP_3"/>
    <property type="match status" value="4"/>
</dbReference>
<evidence type="ECO:0000256" key="1">
    <source>
        <dbReference type="ARBA" id="ARBA00022729"/>
    </source>
</evidence>
<keyword evidence="4" id="KW-1185">Reference proteome</keyword>
<dbReference type="InterPro" id="IPR027039">
    <property type="entry name" value="Crtac1"/>
</dbReference>
<evidence type="ECO:0000313" key="4">
    <source>
        <dbReference type="Proteomes" id="UP000235826"/>
    </source>
</evidence>
<sequence length="1104" mass="124586">MKKISTILIFICLFISCRKQEQPKHLFTLLTPKDTQITFNNKITETDSLNYYIYPYMYLGGGVATGDFNNDGLVDVFFTGNMVPNKLYINKGDMVFDDVTKTSGIKSSKWHTGVAINDINNDGWLDIYVNVSGNGNEKRNLLYINNKDLTFTESAEQYGIDDNGCSIQSVFLDYDLDGDLDLFVANYPNAPLSSGNAYYLSRMKNLEYEESDHLYRNEGHGKFTEVSQEIGIANYGLSLGVSVADYDGNGYDDIYVSNDFNTPDRFFLNQGNGTFKESIKETTFQTALFGMGCDVADYNNDGLFDLLQVDMTPENNRRAKENMASMNAETFWSTVESGFHYQYMYNALQLNRGLDNNNQLKFSNTSRIAGIATTDWSWSPLLVDLDNDGWKDIFITNGIKKEVNNRDFYNKLKKEIKSRKDFTGHIYEDMPSEPVENRVFKNNRDLTFDEKSEAWGLNLKGFSHGAAYADLDNDGDLDVIINNTDSEASIYRNNSDTGDKHYLKLRLSGTEKNRIGLGTKVSIYYNEEEQHQQLTLTRGFQSSVDPTVHFGLDTNTKVDSVLVNWPDGSKQQLKDIAANQFIECSYADATKINLKTNTIQRYFQNITDQTKVSFKHEENSYRDFHFEPLLPHQTSKLGTRIAVDDCNRDGLEDFYVGNAHKSSGVLYVQTKDYTFIEKEGPWKDDNLSEDMGALFFDADGDGDKDLYVVSGGNEFLRRPELLQDRLYINDGEGNYIKTQESLPKMYTSSGCVKACDYDKDGDLDLFVGGRLVPGKYPLPGRSYILKNEGVKNGFPKFVDITEQLAPELKYAGMVTDMLWSDFNADGNDDIVITGEWMPVRFFENKQTSFKERTNDFGLEGDTGWWYSLAEGDFDNDGDIDYVAGNLGDNYKYQTTKEEPFELYSADFDNNKSLDIVFSYHQEGERYPLRGRQCSAEQIPLIELKYKDYSSFAVASLSDIYGEQNLKEAIHLKATNFSSSYIQNNRNKKWDITSLAPLTQLSSVNGIVVNDLNSDGNQDIIIAGNLYSSEVETPRNDASLGLVLLGDGTGGFAPIDSNQSGLYIGGDVKDIKVIQLGSSAKEKALLVSANNEKLQIIKINETLND</sequence>
<gene>
    <name evidence="3" type="ORF">C1H87_09565</name>
</gene>
<dbReference type="PROSITE" id="PS51257">
    <property type="entry name" value="PROKAR_LIPOPROTEIN"/>
    <property type="match status" value="1"/>
</dbReference>
<dbReference type="PANTHER" id="PTHR16026:SF0">
    <property type="entry name" value="CARTILAGE ACIDIC PROTEIN 1"/>
    <property type="match status" value="1"/>
</dbReference>
<dbReference type="RefSeq" id="WP_102755589.1">
    <property type="nucleotide sequence ID" value="NZ_CP025791.1"/>
</dbReference>
<dbReference type="SUPFAM" id="SSF69318">
    <property type="entry name" value="Integrin alpha N-terminal domain"/>
    <property type="match status" value="3"/>
</dbReference>
<evidence type="ECO:0000313" key="3">
    <source>
        <dbReference type="EMBL" id="AUP78934.1"/>
    </source>
</evidence>
<dbReference type="EMBL" id="CP025791">
    <property type="protein sequence ID" value="AUP78934.1"/>
    <property type="molecule type" value="Genomic_DNA"/>
</dbReference>
<feature type="domain" description="ASPIC/UnbV" evidence="2">
    <location>
        <begin position="516"/>
        <end position="582"/>
    </location>
</feature>
<evidence type="ECO:0000259" key="2">
    <source>
        <dbReference type="Pfam" id="PF07593"/>
    </source>
</evidence>
<name>A0A2K9PPG3_9FLAO</name>
<dbReference type="KEGG" id="fek:C1H87_09565"/>
<dbReference type="Pfam" id="PF07593">
    <property type="entry name" value="UnbV_ASPIC"/>
    <property type="match status" value="1"/>
</dbReference>
<accession>A0A2K9PPG3</accession>